<dbReference type="Proteomes" id="UP000800097">
    <property type="component" value="Unassembled WGS sequence"/>
</dbReference>
<organism evidence="2 3">
    <name type="scientific">Westerdykella ornata</name>
    <dbReference type="NCBI Taxonomy" id="318751"/>
    <lineage>
        <taxon>Eukaryota</taxon>
        <taxon>Fungi</taxon>
        <taxon>Dikarya</taxon>
        <taxon>Ascomycota</taxon>
        <taxon>Pezizomycotina</taxon>
        <taxon>Dothideomycetes</taxon>
        <taxon>Pleosporomycetidae</taxon>
        <taxon>Pleosporales</taxon>
        <taxon>Sporormiaceae</taxon>
        <taxon>Westerdykella</taxon>
    </lineage>
</organism>
<protein>
    <submittedName>
        <fullName evidence="2">Uncharacterized protein</fullName>
    </submittedName>
</protein>
<evidence type="ECO:0000313" key="3">
    <source>
        <dbReference type="Proteomes" id="UP000800097"/>
    </source>
</evidence>
<proteinExistence type="predicted"/>
<dbReference type="OrthoDB" id="5426872at2759"/>
<accession>A0A6A6JXK6</accession>
<reference evidence="2" key="1">
    <citation type="journal article" date="2020" name="Stud. Mycol.">
        <title>101 Dothideomycetes genomes: a test case for predicting lifestyles and emergence of pathogens.</title>
        <authorList>
            <person name="Haridas S."/>
            <person name="Albert R."/>
            <person name="Binder M."/>
            <person name="Bloem J."/>
            <person name="Labutti K."/>
            <person name="Salamov A."/>
            <person name="Andreopoulos B."/>
            <person name="Baker S."/>
            <person name="Barry K."/>
            <person name="Bills G."/>
            <person name="Bluhm B."/>
            <person name="Cannon C."/>
            <person name="Castanera R."/>
            <person name="Culley D."/>
            <person name="Daum C."/>
            <person name="Ezra D."/>
            <person name="Gonzalez J."/>
            <person name="Henrissat B."/>
            <person name="Kuo A."/>
            <person name="Liang C."/>
            <person name="Lipzen A."/>
            <person name="Lutzoni F."/>
            <person name="Magnuson J."/>
            <person name="Mondo S."/>
            <person name="Nolan M."/>
            <person name="Ohm R."/>
            <person name="Pangilinan J."/>
            <person name="Park H.-J."/>
            <person name="Ramirez L."/>
            <person name="Alfaro M."/>
            <person name="Sun H."/>
            <person name="Tritt A."/>
            <person name="Yoshinaga Y."/>
            <person name="Zwiers L.-H."/>
            <person name="Turgeon B."/>
            <person name="Goodwin S."/>
            <person name="Spatafora J."/>
            <person name="Crous P."/>
            <person name="Grigoriev I."/>
        </authorList>
    </citation>
    <scope>NUCLEOTIDE SEQUENCE</scope>
    <source>
        <strain evidence="2">CBS 379.55</strain>
    </source>
</reference>
<feature type="compositionally biased region" description="Basic and acidic residues" evidence="1">
    <location>
        <begin position="152"/>
        <end position="170"/>
    </location>
</feature>
<dbReference type="RefSeq" id="XP_033658461.1">
    <property type="nucleotide sequence ID" value="XM_033795138.1"/>
</dbReference>
<dbReference type="GeneID" id="54548313"/>
<feature type="compositionally biased region" description="Basic and acidic residues" evidence="1">
    <location>
        <begin position="132"/>
        <end position="144"/>
    </location>
</feature>
<feature type="compositionally biased region" description="Acidic residues" evidence="1">
    <location>
        <begin position="79"/>
        <end position="89"/>
    </location>
</feature>
<name>A0A6A6JXK6_WESOR</name>
<evidence type="ECO:0000256" key="1">
    <source>
        <dbReference type="SAM" id="MobiDB-lite"/>
    </source>
</evidence>
<evidence type="ECO:0000313" key="2">
    <source>
        <dbReference type="EMBL" id="KAF2280924.1"/>
    </source>
</evidence>
<dbReference type="EMBL" id="ML986484">
    <property type="protein sequence ID" value="KAF2280924.1"/>
    <property type="molecule type" value="Genomic_DNA"/>
</dbReference>
<dbReference type="AlphaFoldDB" id="A0A6A6JXK6"/>
<sequence length="170" mass="18996">MHPEALPPYRHISNKPISLSAASALLDTYITNSETHPHLHPDALITPSGVTFSSHGGPLGGVIMHNLRRVAAGLRGEYLEPEATPEPEEQGVAFESKKKQGNKQGPNDASGTEEGWQDLSEYEREEGEDAEVGEKRKAKEDKEARKKAKKARDKEFKKQKEMRKKEKKEE</sequence>
<gene>
    <name evidence="2" type="ORF">EI97DRAFT_368477</name>
</gene>
<keyword evidence="3" id="KW-1185">Reference proteome</keyword>
<feature type="region of interest" description="Disordered" evidence="1">
    <location>
        <begin position="78"/>
        <end position="170"/>
    </location>
</feature>